<proteinExistence type="predicted"/>
<keyword evidence="3" id="KW-1185">Reference proteome</keyword>
<gene>
    <name evidence="2" type="ORF">DY926_11720</name>
</gene>
<evidence type="ECO:0000313" key="3">
    <source>
        <dbReference type="Proteomes" id="UP000262371"/>
    </source>
</evidence>
<evidence type="ECO:0000259" key="1">
    <source>
        <dbReference type="Pfam" id="PF07883"/>
    </source>
</evidence>
<dbReference type="AlphaFoldDB" id="A0A371YYM7"/>
<dbReference type="InterPro" id="IPR011051">
    <property type="entry name" value="RmlC_Cupin_sf"/>
</dbReference>
<dbReference type="EMBL" id="QUWV01000101">
    <property type="protein sequence ID" value="RFD19343.1"/>
    <property type="molecule type" value="Genomic_DNA"/>
</dbReference>
<protein>
    <submittedName>
        <fullName evidence="2">Cupin domain-containing protein</fullName>
    </submittedName>
</protein>
<dbReference type="OrthoDB" id="1177356at2"/>
<organism evidence="2 3">
    <name type="scientific">Komagataeibacter melaceti</name>
    <dbReference type="NCBI Taxonomy" id="2766577"/>
    <lineage>
        <taxon>Bacteria</taxon>
        <taxon>Pseudomonadati</taxon>
        <taxon>Pseudomonadota</taxon>
        <taxon>Alphaproteobacteria</taxon>
        <taxon>Acetobacterales</taxon>
        <taxon>Acetobacteraceae</taxon>
        <taxon>Komagataeibacter</taxon>
    </lineage>
</organism>
<accession>A0A371YYM7</accession>
<dbReference type="InterPro" id="IPR013096">
    <property type="entry name" value="Cupin_2"/>
</dbReference>
<comment type="caution">
    <text evidence="2">The sequence shown here is derived from an EMBL/GenBank/DDBJ whole genome shotgun (WGS) entry which is preliminary data.</text>
</comment>
<name>A0A371YYM7_9PROT</name>
<dbReference type="RefSeq" id="WP_116703543.1">
    <property type="nucleotide sequence ID" value="NZ_QUWV01000101.1"/>
</dbReference>
<dbReference type="Gene3D" id="2.60.120.10">
    <property type="entry name" value="Jelly Rolls"/>
    <property type="match status" value="1"/>
</dbReference>
<feature type="domain" description="Cupin type-2" evidence="1">
    <location>
        <begin position="48"/>
        <end position="106"/>
    </location>
</feature>
<dbReference type="InterPro" id="IPR014710">
    <property type="entry name" value="RmlC-like_jellyroll"/>
</dbReference>
<dbReference type="SUPFAM" id="SSF51182">
    <property type="entry name" value="RmlC-like cupins"/>
    <property type="match status" value="1"/>
</dbReference>
<reference evidence="2 3" key="1">
    <citation type="submission" date="2018-08" db="EMBL/GenBank/DDBJ databases">
        <title>Komagataeibacter sp. AV 382.</title>
        <authorList>
            <person name="Skraban J."/>
            <person name="Trcek J."/>
        </authorList>
    </citation>
    <scope>NUCLEOTIDE SEQUENCE [LARGE SCALE GENOMIC DNA]</scope>
    <source>
        <strain evidence="2 3">AV 382</strain>
    </source>
</reference>
<dbReference type="Pfam" id="PF07883">
    <property type="entry name" value="Cupin_2"/>
    <property type="match status" value="1"/>
</dbReference>
<dbReference type="CDD" id="cd02208">
    <property type="entry name" value="cupin_RmlC-like"/>
    <property type="match status" value="1"/>
</dbReference>
<sequence length="138" mass="15774">MDGRYRFFDLNAIGKRFPAHADSLIVDTYLSDSPACSMRLFRIYHPLPRHFHRMCDEHLLLLSGRLNFLIGDDPARLLSPGEMVVFQRDTIHGIEPVGQEPVIFLATDTPRRAPDDVHFVDPEAARGLTFVTHLEEYA</sequence>
<dbReference type="Proteomes" id="UP000262371">
    <property type="component" value="Unassembled WGS sequence"/>
</dbReference>
<evidence type="ECO:0000313" key="2">
    <source>
        <dbReference type="EMBL" id="RFD19343.1"/>
    </source>
</evidence>